<keyword evidence="7 12" id="KW-0106">Calcium</keyword>
<evidence type="ECO:0000256" key="9">
    <source>
        <dbReference type="ARBA" id="ARBA00023004"/>
    </source>
</evidence>
<dbReference type="SUPFAM" id="SSF48113">
    <property type="entry name" value="Heme-dependent peroxidases"/>
    <property type="match status" value="1"/>
</dbReference>
<evidence type="ECO:0000313" key="16">
    <source>
        <dbReference type="EMBL" id="TVU09915.1"/>
    </source>
</evidence>
<evidence type="ECO:0000256" key="1">
    <source>
        <dbReference type="ARBA" id="ARBA00000189"/>
    </source>
</evidence>
<feature type="domain" description="Plant heme peroxidase family profile" evidence="15">
    <location>
        <begin position="27"/>
        <end position="73"/>
    </location>
</feature>
<accession>A0A5J9TF33</accession>
<comment type="cofactor">
    <cofactor evidence="12">
        <name>Ca(2+)</name>
        <dbReference type="ChEBI" id="CHEBI:29108"/>
    </cofactor>
    <text evidence="12">Binds 2 calcium ions per subunit.</text>
</comment>
<dbReference type="GO" id="GO:0006979">
    <property type="term" value="P:response to oxidative stress"/>
    <property type="evidence" value="ECO:0007669"/>
    <property type="project" value="InterPro"/>
</dbReference>
<dbReference type="Proteomes" id="UP000324897">
    <property type="component" value="Chromosome 3"/>
</dbReference>
<gene>
    <name evidence="16" type="ORF">EJB05_43414</name>
</gene>
<evidence type="ECO:0000256" key="6">
    <source>
        <dbReference type="ARBA" id="ARBA00022723"/>
    </source>
</evidence>
<dbReference type="GO" id="GO:0046872">
    <property type="term" value="F:metal ion binding"/>
    <property type="evidence" value="ECO:0007669"/>
    <property type="project" value="UniProtKB-KW"/>
</dbReference>
<keyword evidence="8" id="KW-0560">Oxidoreductase</keyword>
<evidence type="ECO:0000259" key="15">
    <source>
        <dbReference type="PROSITE" id="PS50873"/>
    </source>
</evidence>
<keyword evidence="4" id="KW-0575">Peroxidase</keyword>
<evidence type="ECO:0000313" key="17">
    <source>
        <dbReference type="Proteomes" id="UP000324897"/>
    </source>
</evidence>
<dbReference type="AlphaFoldDB" id="A0A5J9TF33"/>
<dbReference type="GO" id="GO:0140825">
    <property type="term" value="F:lactoperoxidase activity"/>
    <property type="evidence" value="ECO:0007669"/>
    <property type="project" value="UniProtKB-EC"/>
</dbReference>
<dbReference type="PANTHER" id="PTHR31388">
    <property type="entry name" value="PEROXIDASE 72-RELATED"/>
    <property type="match status" value="1"/>
</dbReference>
<evidence type="ECO:0000256" key="3">
    <source>
        <dbReference type="ARBA" id="ARBA00004613"/>
    </source>
</evidence>
<feature type="signal peptide" evidence="14">
    <location>
        <begin position="1"/>
        <end position="23"/>
    </location>
</feature>
<comment type="catalytic activity">
    <reaction evidence="1">
        <text>2 a phenolic donor + H2O2 = 2 a phenolic radical donor + 2 H2O</text>
        <dbReference type="Rhea" id="RHEA:56136"/>
        <dbReference type="ChEBI" id="CHEBI:15377"/>
        <dbReference type="ChEBI" id="CHEBI:16240"/>
        <dbReference type="ChEBI" id="CHEBI:139520"/>
        <dbReference type="ChEBI" id="CHEBI:139521"/>
        <dbReference type="EC" id="1.11.1.7"/>
    </reaction>
</comment>
<dbReference type="GO" id="GO:0042744">
    <property type="term" value="P:hydrogen peroxide catabolic process"/>
    <property type="evidence" value="ECO:0007669"/>
    <property type="project" value="UniProtKB-KW"/>
</dbReference>
<dbReference type="GO" id="GO:0005576">
    <property type="term" value="C:extracellular region"/>
    <property type="evidence" value="ECO:0007669"/>
    <property type="project" value="UniProtKB-SubCell"/>
</dbReference>
<proteinExistence type="predicted"/>
<feature type="active site" description="Proton acceptor" evidence="11">
    <location>
        <position position="68"/>
    </location>
</feature>
<keyword evidence="9" id="KW-0408">Iron</keyword>
<evidence type="ECO:0000256" key="11">
    <source>
        <dbReference type="PIRSR" id="PIRSR600823-1"/>
    </source>
</evidence>
<dbReference type="OrthoDB" id="689739at2759"/>
<comment type="cofactor">
    <cofactor evidence="2">
        <name>heme b</name>
        <dbReference type="ChEBI" id="CHEBI:60344"/>
    </cofactor>
</comment>
<keyword evidence="14" id="KW-0732">Signal</keyword>
<keyword evidence="17" id="KW-1185">Reference proteome</keyword>
<reference evidence="16 17" key="1">
    <citation type="journal article" date="2019" name="Sci. Rep.">
        <title>A high-quality genome of Eragrostis curvula grass provides insights into Poaceae evolution and supports new strategies to enhance forage quality.</title>
        <authorList>
            <person name="Carballo J."/>
            <person name="Santos B.A.C.M."/>
            <person name="Zappacosta D."/>
            <person name="Garbus I."/>
            <person name="Selva J.P."/>
            <person name="Gallo C.A."/>
            <person name="Diaz A."/>
            <person name="Albertini E."/>
            <person name="Caccamo M."/>
            <person name="Echenique V."/>
        </authorList>
    </citation>
    <scope>NUCLEOTIDE SEQUENCE [LARGE SCALE GENOMIC DNA]</scope>
    <source>
        <strain evidence="17">cv. Victoria</strain>
        <tissue evidence="16">Leaf</tissue>
    </source>
</reference>
<dbReference type="Gene3D" id="1.10.520.10">
    <property type="match status" value="1"/>
</dbReference>
<feature type="site" description="Transition state stabilizer" evidence="13">
    <location>
        <position position="64"/>
    </location>
</feature>
<dbReference type="GO" id="GO:0020037">
    <property type="term" value="F:heme binding"/>
    <property type="evidence" value="ECO:0007669"/>
    <property type="project" value="InterPro"/>
</dbReference>
<evidence type="ECO:0000256" key="10">
    <source>
        <dbReference type="ARBA" id="ARBA00023324"/>
    </source>
</evidence>
<evidence type="ECO:0000256" key="7">
    <source>
        <dbReference type="ARBA" id="ARBA00022837"/>
    </source>
</evidence>
<dbReference type="PROSITE" id="PS00436">
    <property type="entry name" value="PEROXIDASE_2"/>
    <property type="match status" value="1"/>
</dbReference>
<dbReference type="InterPro" id="IPR000823">
    <property type="entry name" value="Peroxidase_pln"/>
</dbReference>
<dbReference type="InterPro" id="IPR002016">
    <property type="entry name" value="Haem_peroxidase"/>
</dbReference>
<protein>
    <recommendedName>
        <fullName evidence="15">Plant heme peroxidase family profile domain-containing protein</fullName>
    </recommendedName>
</protein>
<evidence type="ECO:0000256" key="4">
    <source>
        <dbReference type="ARBA" id="ARBA00022559"/>
    </source>
</evidence>
<dbReference type="InterPro" id="IPR019794">
    <property type="entry name" value="Peroxidases_AS"/>
</dbReference>
<feature type="binding site" evidence="12">
    <location>
        <position position="69"/>
    </location>
    <ligand>
        <name>Ca(2+)</name>
        <dbReference type="ChEBI" id="CHEBI:29108"/>
        <label>1</label>
    </ligand>
</feature>
<evidence type="ECO:0000256" key="2">
    <source>
        <dbReference type="ARBA" id="ARBA00001970"/>
    </source>
</evidence>
<dbReference type="Gramene" id="TVU09915">
    <property type="protein sequence ID" value="TVU09915"/>
    <property type="gene ID" value="EJB05_43414"/>
</dbReference>
<evidence type="ECO:0000256" key="13">
    <source>
        <dbReference type="PIRSR" id="PIRSR600823-4"/>
    </source>
</evidence>
<evidence type="ECO:0000256" key="5">
    <source>
        <dbReference type="ARBA" id="ARBA00022617"/>
    </source>
</evidence>
<name>A0A5J9TF33_9POAL</name>
<keyword evidence="6 12" id="KW-0479">Metal-binding</keyword>
<comment type="caution">
    <text evidence="16">The sequence shown here is derived from an EMBL/GenBank/DDBJ whole genome shotgun (WGS) entry which is preliminary data.</text>
</comment>
<feature type="chain" id="PRO_5023887447" description="Plant heme peroxidase family profile domain-containing protein" evidence="14">
    <location>
        <begin position="24"/>
        <end position="92"/>
    </location>
</feature>
<dbReference type="PANTHER" id="PTHR31388:SF2">
    <property type="entry name" value="PEROXIDASE 17"/>
    <property type="match status" value="1"/>
</dbReference>
<keyword evidence="10" id="KW-0376">Hydrogen peroxide</keyword>
<evidence type="ECO:0000256" key="12">
    <source>
        <dbReference type="PIRSR" id="PIRSR600823-3"/>
    </source>
</evidence>
<keyword evidence="5" id="KW-0349">Heme</keyword>
<dbReference type="EMBL" id="RWGY01000039">
    <property type="protein sequence ID" value="TVU09915.1"/>
    <property type="molecule type" value="Genomic_DNA"/>
</dbReference>
<dbReference type="PROSITE" id="PS50873">
    <property type="entry name" value="PEROXIDASE_4"/>
    <property type="match status" value="1"/>
</dbReference>
<dbReference type="InterPro" id="IPR010255">
    <property type="entry name" value="Haem_peroxidase_sf"/>
</dbReference>
<sequence length="92" mass="10069">MALTRGCLPVAAVLLALLCAAEAAVRELKVGYYAETCPHAEDIVRATMARAQAREARSVASVMRLQFHDCFVNTGGPSWEVRLGREDSLRYS</sequence>
<evidence type="ECO:0000256" key="14">
    <source>
        <dbReference type="SAM" id="SignalP"/>
    </source>
</evidence>
<dbReference type="PRINTS" id="PR00461">
    <property type="entry name" value="PLPEROXIDASE"/>
</dbReference>
<organism evidence="16 17">
    <name type="scientific">Eragrostis curvula</name>
    <name type="common">weeping love grass</name>
    <dbReference type="NCBI Taxonomy" id="38414"/>
    <lineage>
        <taxon>Eukaryota</taxon>
        <taxon>Viridiplantae</taxon>
        <taxon>Streptophyta</taxon>
        <taxon>Embryophyta</taxon>
        <taxon>Tracheophyta</taxon>
        <taxon>Spermatophyta</taxon>
        <taxon>Magnoliopsida</taxon>
        <taxon>Liliopsida</taxon>
        <taxon>Poales</taxon>
        <taxon>Poaceae</taxon>
        <taxon>PACMAD clade</taxon>
        <taxon>Chloridoideae</taxon>
        <taxon>Eragrostideae</taxon>
        <taxon>Eragrostidinae</taxon>
        <taxon>Eragrostis</taxon>
    </lineage>
</organism>
<comment type="subcellular location">
    <subcellularLocation>
        <location evidence="3">Secreted</location>
    </subcellularLocation>
</comment>
<evidence type="ECO:0000256" key="8">
    <source>
        <dbReference type="ARBA" id="ARBA00023002"/>
    </source>
</evidence>
<feature type="binding site" evidence="12">
    <location>
        <position position="72"/>
    </location>
    <ligand>
        <name>Ca(2+)</name>
        <dbReference type="ChEBI" id="CHEBI:29108"/>
        <label>1</label>
    </ligand>
</feature>